<keyword evidence="2" id="KW-0472">Membrane</keyword>
<dbReference type="Proteomes" id="UP000598174">
    <property type="component" value="Unassembled WGS sequence"/>
</dbReference>
<evidence type="ECO:0000256" key="1">
    <source>
        <dbReference type="SAM" id="MobiDB-lite"/>
    </source>
</evidence>
<organism evidence="3 4">
    <name type="scientific">Paractinoplanes ferrugineus</name>
    <dbReference type="NCBI Taxonomy" id="113564"/>
    <lineage>
        <taxon>Bacteria</taxon>
        <taxon>Bacillati</taxon>
        <taxon>Actinomycetota</taxon>
        <taxon>Actinomycetes</taxon>
        <taxon>Micromonosporales</taxon>
        <taxon>Micromonosporaceae</taxon>
        <taxon>Paractinoplanes</taxon>
    </lineage>
</organism>
<comment type="caution">
    <text evidence="3">The sequence shown here is derived from an EMBL/GenBank/DDBJ whole genome shotgun (WGS) entry which is preliminary data.</text>
</comment>
<keyword evidence="2" id="KW-0812">Transmembrane</keyword>
<evidence type="ECO:0000256" key="2">
    <source>
        <dbReference type="SAM" id="Phobius"/>
    </source>
</evidence>
<evidence type="ECO:0000313" key="3">
    <source>
        <dbReference type="EMBL" id="GIE11992.1"/>
    </source>
</evidence>
<feature type="region of interest" description="Disordered" evidence="1">
    <location>
        <begin position="1"/>
        <end position="35"/>
    </location>
</feature>
<keyword evidence="2" id="KW-1133">Transmembrane helix</keyword>
<proteinExistence type="predicted"/>
<protein>
    <submittedName>
        <fullName evidence="3">Uncharacterized protein</fullName>
    </submittedName>
</protein>
<feature type="transmembrane region" description="Helical" evidence="2">
    <location>
        <begin position="72"/>
        <end position="101"/>
    </location>
</feature>
<evidence type="ECO:0000313" key="4">
    <source>
        <dbReference type="Proteomes" id="UP000598174"/>
    </source>
</evidence>
<keyword evidence="4" id="KW-1185">Reference proteome</keyword>
<gene>
    <name evidence="3" type="ORF">Afe05nite_38320</name>
</gene>
<name>A0A919J245_9ACTN</name>
<dbReference type="RefSeq" id="WP_203818488.1">
    <property type="nucleotide sequence ID" value="NZ_BAAABP010000038.1"/>
</dbReference>
<dbReference type="AlphaFoldDB" id="A0A919J245"/>
<accession>A0A919J245</accession>
<reference evidence="3" key="1">
    <citation type="submission" date="2021-01" db="EMBL/GenBank/DDBJ databases">
        <title>Whole genome shotgun sequence of Actinoplanes ferrugineus NBRC 15555.</title>
        <authorList>
            <person name="Komaki H."/>
            <person name="Tamura T."/>
        </authorList>
    </citation>
    <scope>NUCLEOTIDE SEQUENCE</scope>
    <source>
        <strain evidence="3">NBRC 15555</strain>
    </source>
</reference>
<dbReference type="EMBL" id="BOMM01000035">
    <property type="protein sequence ID" value="GIE11992.1"/>
    <property type="molecule type" value="Genomic_DNA"/>
</dbReference>
<sequence length="107" mass="10825">MLLQGNRSAERPIQAVPTATEQDSGGPGQHRDSIPLPPIALSRQTYAPISWEHPSLGKTVATGMGGIARTSALMVGLAAVGIGVAMAVAIVIAGIVMGLGFDASTGY</sequence>